<comment type="caution">
    <text evidence="4">The sequence shown here is derived from an EMBL/GenBank/DDBJ whole genome shotgun (WGS) entry which is preliminary data.</text>
</comment>
<proteinExistence type="predicted"/>
<evidence type="ECO:0000259" key="2">
    <source>
        <dbReference type="Pfam" id="PF10373"/>
    </source>
</evidence>
<evidence type="ECO:0000313" key="4">
    <source>
        <dbReference type="EMBL" id="KAH8101759.1"/>
    </source>
</evidence>
<feature type="compositionally biased region" description="Polar residues" evidence="1">
    <location>
        <begin position="876"/>
        <end position="909"/>
    </location>
</feature>
<accession>A0A8K0XQW2</accession>
<dbReference type="InterPro" id="IPR018834">
    <property type="entry name" value="DNA/RNA-bd_Est1-type"/>
</dbReference>
<dbReference type="Pfam" id="PF10373">
    <property type="entry name" value="EST1_DNA_bind"/>
    <property type="match status" value="1"/>
</dbReference>
<feature type="compositionally biased region" description="Basic and acidic residues" evidence="1">
    <location>
        <begin position="518"/>
        <end position="529"/>
    </location>
</feature>
<feature type="region of interest" description="Disordered" evidence="1">
    <location>
        <begin position="737"/>
        <end position="770"/>
    </location>
</feature>
<feature type="region of interest" description="Disordered" evidence="1">
    <location>
        <begin position="148"/>
        <end position="196"/>
    </location>
</feature>
<protein>
    <recommendedName>
        <fullName evidence="6">Protein SMG7</fullName>
    </recommendedName>
</protein>
<dbReference type="OrthoDB" id="69928at2759"/>
<dbReference type="AlphaFoldDB" id="A0A8K0XQW2"/>
<dbReference type="Gene3D" id="1.25.40.10">
    <property type="entry name" value="Tetratricopeptide repeat domain"/>
    <property type="match status" value="1"/>
</dbReference>
<name>A0A8K0XQW2_9AGAR</name>
<dbReference type="InterPro" id="IPR019458">
    <property type="entry name" value="Est1-like_N"/>
</dbReference>
<gene>
    <name evidence="4" type="ORF">BXZ70DRAFT_74569</name>
</gene>
<feature type="region of interest" description="Disordered" evidence="1">
    <location>
        <begin position="224"/>
        <end position="262"/>
    </location>
</feature>
<dbReference type="PANTHER" id="PTHR15696">
    <property type="entry name" value="SMG-7 SUPPRESSOR WITH MORPHOLOGICAL EFFECT ON GENITALIA PROTEIN 7"/>
    <property type="match status" value="1"/>
</dbReference>
<feature type="region of interest" description="Disordered" evidence="1">
    <location>
        <begin position="656"/>
        <end position="703"/>
    </location>
</feature>
<evidence type="ECO:0000313" key="5">
    <source>
        <dbReference type="Proteomes" id="UP000813824"/>
    </source>
</evidence>
<keyword evidence="5" id="KW-1185">Reference proteome</keyword>
<feature type="compositionally biased region" description="Polar residues" evidence="1">
    <location>
        <begin position="668"/>
        <end position="679"/>
    </location>
</feature>
<dbReference type="SUPFAM" id="SSF48452">
    <property type="entry name" value="TPR-like"/>
    <property type="match status" value="1"/>
</dbReference>
<feature type="region of interest" description="Disordered" evidence="1">
    <location>
        <begin position="876"/>
        <end position="965"/>
    </location>
</feature>
<evidence type="ECO:0000256" key="1">
    <source>
        <dbReference type="SAM" id="MobiDB-lite"/>
    </source>
</evidence>
<sequence length="1043" mass="115396">MSDAAAQIAREAKSLQVGLKELLKTHDVLDKEIEIQRKNLRRQYLRLLFVHPYAKESRDAETHLWMQTSYSLISIYKQRIASLDRAIQNPPRQPPQNAQPQRVVEYRKLLQRFRQFLSEEERFWTQLIVRFRRNFAVDAAQPILTSLGILPEEETPPPPPAAGSDGATATRRNQFQFPPESDSPELTPPATTASQRESRLAILSKALVCLGDIARYKEQYNEAGGRPRAGYEDGPPAVPAGKNSRGRRGGAPPPTSPMNLPRMRDYGRARACYEQARSLVPHDGNPSHQLAILSSYEKDTFCSLAHYYRALCVRQPYDTASENMGTVLNRALEQWKSRRAKREEEAQVDPASVPPRLRVEAIKEKVIVLHAQWRMGQPDDEGIAGKIIQAFETLVSERILPIDTISKILVLSQGALWKHRMVRQPANGEKKARSPSTESRIASHLLDLHRVLLRIGCRELSESPPEDSNQSDLAQRITAVYRRTIPALRMAGKWIRANTRYLSQAAGIMPEAARSRGRGRDGKQSKDKSTAPSVTIHGLETFWHDYILFANTLITTFPPDRLPAMTTPLEEDVEMVGFLPLRKYMISDGKPISAEKRVRPSTHGQPPVEDATLGLHPNEEQLMRLADMVVDLNAVAEDENTPVVLHQGIFQYKKPVPVPQPEAKQSGRKPTTSTNSKSIPQAEAVGANSDTDDDNMTLATRTDDDLLDDAVQHALDALEAEDDDEDYEEIVWNLTPMRSPLQGPTAKGLRTPPRLSPTSPKSPISPPYSPHKERLPAPQLFEQKAVQPPSIPAALPISTGITAADLLSSMRGSVRPPTSQPPAYHHVRMASAPTAPLSFGPNGPVHSIWSDINDHPRQYSAGATLSSSTIGGTLYHSSTSQPLPQNNPIGFPQASWSNASSQTTASTFHPSPGAAPFTPQPSTGHFPSIPAHNLTGGHSRVPSESAFLPRNPQYHSQPAGHRYDSLRSSLPISDQVNVPTRGLNHIPPPVYSDTIYSASPGASYSQRETRDQYGHSLQSRGFNVDRTYTAPFISSSSIWGHPG</sequence>
<dbReference type="Proteomes" id="UP000813824">
    <property type="component" value="Unassembled WGS sequence"/>
</dbReference>
<dbReference type="InterPro" id="IPR011990">
    <property type="entry name" value="TPR-like_helical_dom_sf"/>
</dbReference>
<evidence type="ECO:0000259" key="3">
    <source>
        <dbReference type="Pfam" id="PF10374"/>
    </source>
</evidence>
<reference evidence="4" key="1">
    <citation type="journal article" date="2021" name="New Phytol.">
        <title>Evolutionary innovations through gain and loss of genes in the ectomycorrhizal Boletales.</title>
        <authorList>
            <person name="Wu G."/>
            <person name="Miyauchi S."/>
            <person name="Morin E."/>
            <person name="Kuo A."/>
            <person name="Drula E."/>
            <person name="Varga T."/>
            <person name="Kohler A."/>
            <person name="Feng B."/>
            <person name="Cao Y."/>
            <person name="Lipzen A."/>
            <person name="Daum C."/>
            <person name="Hundley H."/>
            <person name="Pangilinan J."/>
            <person name="Johnson J."/>
            <person name="Barry K."/>
            <person name="LaButti K."/>
            <person name="Ng V."/>
            <person name="Ahrendt S."/>
            <person name="Min B."/>
            <person name="Choi I.G."/>
            <person name="Park H."/>
            <person name="Plett J.M."/>
            <person name="Magnuson J."/>
            <person name="Spatafora J.W."/>
            <person name="Nagy L.G."/>
            <person name="Henrissat B."/>
            <person name="Grigoriev I.V."/>
            <person name="Yang Z.L."/>
            <person name="Xu J."/>
            <person name="Martin F.M."/>
        </authorList>
    </citation>
    <scope>NUCLEOTIDE SEQUENCE</scope>
    <source>
        <strain evidence="4">KKN 215</strain>
    </source>
</reference>
<feature type="domain" description="DNA/RNA-binding" evidence="2">
    <location>
        <begin position="269"/>
        <end position="583"/>
    </location>
</feature>
<dbReference type="Pfam" id="PF10374">
    <property type="entry name" value="EST1"/>
    <property type="match status" value="1"/>
</dbReference>
<dbReference type="PANTHER" id="PTHR15696:SF36">
    <property type="entry name" value="NONSENSE-MEDIATED MRNA DECAY FACTOR"/>
    <property type="match status" value="1"/>
</dbReference>
<dbReference type="EMBL" id="JAEVFJ010000011">
    <property type="protein sequence ID" value="KAH8101759.1"/>
    <property type="molecule type" value="Genomic_DNA"/>
</dbReference>
<feature type="region of interest" description="Disordered" evidence="1">
    <location>
        <begin position="512"/>
        <end position="532"/>
    </location>
</feature>
<dbReference type="InterPro" id="IPR045153">
    <property type="entry name" value="Est1/Ebs1-like"/>
</dbReference>
<organism evidence="4 5">
    <name type="scientific">Cristinia sonorae</name>
    <dbReference type="NCBI Taxonomy" id="1940300"/>
    <lineage>
        <taxon>Eukaryota</taxon>
        <taxon>Fungi</taxon>
        <taxon>Dikarya</taxon>
        <taxon>Basidiomycota</taxon>
        <taxon>Agaricomycotina</taxon>
        <taxon>Agaricomycetes</taxon>
        <taxon>Agaricomycetidae</taxon>
        <taxon>Agaricales</taxon>
        <taxon>Pleurotineae</taxon>
        <taxon>Stephanosporaceae</taxon>
        <taxon>Cristinia</taxon>
    </lineage>
</organism>
<feature type="domain" description="Telomerase activating protein Est1-like N-terminal" evidence="3">
    <location>
        <begin position="60"/>
        <end position="221"/>
    </location>
</feature>
<evidence type="ECO:0008006" key="6">
    <source>
        <dbReference type="Google" id="ProtNLM"/>
    </source>
</evidence>